<organism evidence="6">
    <name type="scientific">marine sediment metagenome</name>
    <dbReference type="NCBI Taxonomy" id="412755"/>
    <lineage>
        <taxon>unclassified sequences</taxon>
        <taxon>metagenomes</taxon>
        <taxon>ecological metagenomes</taxon>
    </lineage>
</organism>
<dbReference type="InterPro" id="IPR050090">
    <property type="entry name" value="Tyrosine_recombinase_XerCD"/>
</dbReference>
<protein>
    <recommendedName>
        <fullName evidence="7">Tyr recombinase domain-containing protein</fullName>
    </recommendedName>
</protein>
<dbReference type="AlphaFoldDB" id="A0A0F8ZWX9"/>
<dbReference type="PROSITE" id="PS51898">
    <property type="entry name" value="TYR_RECOMBINASE"/>
    <property type="match status" value="1"/>
</dbReference>
<reference evidence="6" key="1">
    <citation type="journal article" date="2015" name="Nature">
        <title>Complex archaea that bridge the gap between prokaryotes and eukaryotes.</title>
        <authorList>
            <person name="Spang A."/>
            <person name="Saw J.H."/>
            <person name="Jorgensen S.L."/>
            <person name="Zaremba-Niedzwiedzka K."/>
            <person name="Martijn J."/>
            <person name="Lind A.E."/>
            <person name="van Eijk R."/>
            <person name="Schleper C."/>
            <person name="Guy L."/>
            <person name="Ettema T.J."/>
        </authorList>
    </citation>
    <scope>NUCLEOTIDE SEQUENCE</scope>
</reference>
<dbReference type="PANTHER" id="PTHR30349:SF81">
    <property type="entry name" value="TYROSINE RECOMBINASE XERC"/>
    <property type="match status" value="1"/>
</dbReference>
<dbReference type="Pfam" id="PF02899">
    <property type="entry name" value="Phage_int_SAM_1"/>
    <property type="match status" value="1"/>
</dbReference>
<evidence type="ECO:0000259" key="4">
    <source>
        <dbReference type="PROSITE" id="PS51898"/>
    </source>
</evidence>
<dbReference type="PANTHER" id="PTHR30349">
    <property type="entry name" value="PHAGE INTEGRASE-RELATED"/>
    <property type="match status" value="1"/>
</dbReference>
<evidence type="ECO:0000256" key="2">
    <source>
        <dbReference type="ARBA" id="ARBA00023125"/>
    </source>
</evidence>
<evidence type="ECO:0000313" key="6">
    <source>
        <dbReference type="EMBL" id="KKK70914.1"/>
    </source>
</evidence>
<dbReference type="GO" id="GO:0015074">
    <property type="term" value="P:DNA integration"/>
    <property type="evidence" value="ECO:0007669"/>
    <property type="project" value="UniProtKB-KW"/>
</dbReference>
<evidence type="ECO:0000256" key="1">
    <source>
        <dbReference type="ARBA" id="ARBA00022908"/>
    </source>
</evidence>
<dbReference type="InterPro" id="IPR010998">
    <property type="entry name" value="Integrase_recombinase_N"/>
</dbReference>
<gene>
    <name evidence="6" type="ORF">LCGC14_2919200</name>
</gene>
<evidence type="ECO:0008006" key="7">
    <source>
        <dbReference type="Google" id="ProtNLM"/>
    </source>
</evidence>
<dbReference type="InterPro" id="IPR013762">
    <property type="entry name" value="Integrase-like_cat_sf"/>
</dbReference>
<comment type="caution">
    <text evidence="6">The sequence shown here is derived from an EMBL/GenBank/DDBJ whole genome shotgun (WGS) entry which is preliminary data.</text>
</comment>
<dbReference type="InterPro" id="IPR044068">
    <property type="entry name" value="CB"/>
</dbReference>
<evidence type="ECO:0000259" key="5">
    <source>
        <dbReference type="PROSITE" id="PS51900"/>
    </source>
</evidence>
<feature type="domain" description="Core-binding (CB)" evidence="5">
    <location>
        <begin position="116"/>
        <end position="205"/>
    </location>
</feature>
<accession>A0A0F8ZWX9</accession>
<dbReference type="InterPro" id="IPR004107">
    <property type="entry name" value="Integrase_SAM-like_N"/>
</dbReference>
<name>A0A0F8ZWX9_9ZZZZ</name>
<feature type="domain" description="Tyr recombinase" evidence="4">
    <location>
        <begin position="228"/>
        <end position="382"/>
    </location>
</feature>
<sequence>TMLKNLFQDPDVLARHKDAPFIKERERYLEHIANEGYAQTTLIGYARELYWVAKKFKCYEPITRGINPEEIREVADKFSAKQLHSGRVQYNKWSRRFFIQVTTGWFRFLECLNEPVKTPTWYSSMIEDFATFMECEQGFSPKTIHNKCWQAEQFLSWYEPQRDKISSIKIADVDNFFKTYGSERWSRSSIDCSASALRSFFRYAATRNWCDSQIAESIQGPSLFAQEGLPSGPSWEDVKRLIDSMNTERPYDIRDRVIIMFFSIYGLRSSEVSNLRLEDINWEQNQIRITRTKQRRSQIYPFISIVGNALIHYLQSVRPRCSKREVFLKLTAPIKPLSSCALYNAVSRRMVKLGIPTLNRGPHSLRHACATHLLSEGLSLKE</sequence>
<evidence type="ECO:0000256" key="3">
    <source>
        <dbReference type="ARBA" id="ARBA00023172"/>
    </source>
</evidence>
<keyword evidence="2" id="KW-0238">DNA-binding</keyword>
<dbReference type="InterPro" id="IPR002104">
    <property type="entry name" value="Integrase_catalytic"/>
</dbReference>
<dbReference type="Gene3D" id="1.10.443.10">
    <property type="entry name" value="Intergrase catalytic core"/>
    <property type="match status" value="1"/>
</dbReference>
<feature type="non-terminal residue" evidence="6">
    <location>
        <position position="382"/>
    </location>
</feature>
<dbReference type="SUPFAM" id="SSF56349">
    <property type="entry name" value="DNA breaking-rejoining enzymes"/>
    <property type="match status" value="1"/>
</dbReference>
<keyword evidence="1" id="KW-0229">DNA integration</keyword>
<dbReference type="EMBL" id="LAZR01057967">
    <property type="protein sequence ID" value="KKK70914.1"/>
    <property type="molecule type" value="Genomic_DNA"/>
</dbReference>
<dbReference type="InterPro" id="IPR011010">
    <property type="entry name" value="DNA_brk_join_enz"/>
</dbReference>
<keyword evidence="3" id="KW-0233">DNA recombination</keyword>
<dbReference type="PROSITE" id="PS51900">
    <property type="entry name" value="CB"/>
    <property type="match status" value="1"/>
</dbReference>
<dbReference type="GO" id="GO:0006310">
    <property type="term" value="P:DNA recombination"/>
    <property type="evidence" value="ECO:0007669"/>
    <property type="project" value="UniProtKB-KW"/>
</dbReference>
<dbReference type="Pfam" id="PF00589">
    <property type="entry name" value="Phage_integrase"/>
    <property type="match status" value="1"/>
</dbReference>
<proteinExistence type="predicted"/>
<feature type="non-terminal residue" evidence="6">
    <location>
        <position position="1"/>
    </location>
</feature>
<dbReference type="GO" id="GO:0003677">
    <property type="term" value="F:DNA binding"/>
    <property type="evidence" value="ECO:0007669"/>
    <property type="project" value="UniProtKB-KW"/>
</dbReference>
<dbReference type="Gene3D" id="1.10.150.130">
    <property type="match status" value="1"/>
</dbReference>